<dbReference type="Proteomes" id="UP000198263">
    <property type="component" value="Unassembled WGS sequence"/>
</dbReference>
<dbReference type="EMBL" id="FCNV02000012">
    <property type="protein sequence ID" value="SAL43529.1"/>
    <property type="molecule type" value="Genomic_DNA"/>
</dbReference>
<dbReference type="AlphaFoldDB" id="A0A658R3D7"/>
<accession>A0A658R3D7</accession>
<sequence>MEGLASLNPRLLMFTLKVNSLVLLSRFFAGE</sequence>
<evidence type="ECO:0000313" key="2">
    <source>
        <dbReference type="Proteomes" id="UP000198263"/>
    </source>
</evidence>
<organism evidence="1 2">
    <name type="scientific">Caballeronia concitans</name>
    <dbReference type="NCBI Taxonomy" id="1777133"/>
    <lineage>
        <taxon>Bacteria</taxon>
        <taxon>Pseudomonadati</taxon>
        <taxon>Pseudomonadota</taxon>
        <taxon>Betaproteobacteria</taxon>
        <taxon>Burkholderiales</taxon>
        <taxon>Burkholderiaceae</taxon>
        <taxon>Caballeronia</taxon>
    </lineage>
</organism>
<comment type="caution">
    <text evidence="1">The sequence shown here is derived from an EMBL/GenBank/DDBJ whole genome shotgun (WGS) entry which is preliminary data.</text>
</comment>
<keyword evidence="2" id="KW-1185">Reference proteome</keyword>
<proteinExistence type="predicted"/>
<reference evidence="1 2" key="1">
    <citation type="submission" date="2016-01" db="EMBL/GenBank/DDBJ databases">
        <authorList>
            <person name="Peeters C."/>
        </authorList>
    </citation>
    <scope>NUCLEOTIDE SEQUENCE [LARGE SCALE GENOMIC DNA]</scope>
    <source>
        <strain evidence="1">LMG 29315</strain>
    </source>
</reference>
<protein>
    <submittedName>
        <fullName evidence="1">Uncharacterized protein</fullName>
    </submittedName>
</protein>
<name>A0A658R3D7_9BURK</name>
<evidence type="ECO:0000313" key="1">
    <source>
        <dbReference type="EMBL" id="SAL43529.1"/>
    </source>
</evidence>
<gene>
    <name evidence="1" type="ORF">AWB72_04578</name>
</gene>